<keyword evidence="8" id="KW-1185">Reference proteome</keyword>
<dbReference type="EMBL" id="CP031165">
    <property type="protein sequence ID" value="AXV05018.1"/>
    <property type="molecule type" value="Genomic_DNA"/>
</dbReference>
<protein>
    <submittedName>
        <fullName evidence="7">Alkaline phosphatase</fullName>
    </submittedName>
</protein>
<feature type="domain" description="Calx-beta" evidence="6">
    <location>
        <begin position="583"/>
        <end position="637"/>
    </location>
</feature>
<dbReference type="InterPro" id="IPR051922">
    <property type="entry name" value="Bact_Sporulation_Assoc"/>
</dbReference>
<dbReference type="PANTHER" id="PTHR30032">
    <property type="entry name" value="N-ACETYLMURAMOYL-L-ALANINE AMIDASE-RELATED"/>
    <property type="match status" value="1"/>
</dbReference>
<accession>A0A346XS21</accession>
<reference evidence="7 8" key="1">
    <citation type="submission" date="2018-09" db="EMBL/GenBank/DDBJ databases">
        <title>Complete genome sequence of Euzebya sp. DY32-46 isolated from seawater of Pacific Ocean.</title>
        <authorList>
            <person name="Xu L."/>
            <person name="Wu Y.-H."/>
            <person name="Xu X.-W."/>
        </authorList>
    </citation>
    <scope>NUCLEOTIDE SEQUENCE [LARGE SCALE GENOMIC DNA]</scope>
    <source>
        <strain evidence="7 8">DY32-46</strain>
    </source>
</reference>
<evidence type="ECO:0000259" key="6">
    <source>
        <dbReference type="Pfam" id="PF03160"/>
    </source>
</evidence>
<organism evidence="7 8">
    <name type="scientific">Euzebya pacifica</name>
    <dbReference type="NCBI Taxonomy" id="1608957"/>
    <lineage>
        <taxon>Bacteria</taxon>
        <taxon>Bacillati</taxon>
        <taxon>Actinomycetota</taxon>
        <taxon>Nitriliruptoria</taxon>
        <taxon>Euzebyales</taxon>
    </lineage>
</organism>
<feature type="signal peptide" evidence="5">
    <location>
        <begin position="1"/>
        <end position="21"/>
    </location>
</feature>
<evidence type="ECO:0000256" key="1">
    <source>
        <dbReference type="ARBA" id="ARBA00022729"/>
    </source>
</evidence>
<evidence type="ECO:0000256" key="2">
    <source>
        <dbReference type="ARBA" id="ARBA00022737"/>
    </source>
</evidence>
<evidence type="ECO:0000256" key="4">
    <source>
        <dbReference type="SAM" id="MobiDB-lite"/>
    </source>
</evidence>
<gene>
    <name evidence="7" type="ORF">DVS28_a0311</name>
</gene>
<evidence type="ECO:0000313" key="8">
    <source>
        <dbReference type="Proteomes" id="UP000264006"/>
    </source>
</evidence>
<evidence type="ECO:0000256" key="5">
    <source>
        <dbReference type="SAM" id="SignalP"/>
    </source>
</evidence>
<sequence>MLLALLALVASLLAAAGPAAAVPTGPAELISTNADGDDSGDDQSTGPPSISDDGRYVAFTSRATDLVDGFVDGNGANLGDVYLRDTAMGTTTLVSHAAGSPLTSAAGGSSGNPRVSADGRYVVYDTFATNLVAGVTDTNNERDVYLYSVASGTNTLVSHAHDDTAQTCDQGQSLGADIANDGSVVAYQSACDDLIDNMQASGDSQVFRWDRMADTTEIVSRPNAFNPNSVVPGNGSSQNADLSGDGQFVVYTTAATNIGAGGDANGTSDIGYYRIDGVNGGNLPALSTYLSLNNALSGTGNGFASRATISDDGRWVSYETEATDIGGGTDGNGGLDVILAEVPPGQVPTWTRISSEAGGDAGNNQSFKAVVAGSGSHVAFLTLATDLVTTGPVKATGASWDVVRYDVGSGDILLASPNAAGTDGGNDDSGAPGLAVGLGIASNGDVIYSSEATDLVNPAIANVQQIWAFDGSDVTLLSAVPDGSAPGGASSRQPVIASSGDWAAWATTATDLTETPDTNGESDIVAIVPEQALGQLAIDDVEMAEGTGGETTFAFTITLDTMAPSDVTVDWATADTGMGEGHATGGGSAIEGVDYLTASGTATITSGSTTATVEVTVYGDTITEPDETFAVVLSNPVGAMIAPDGDTGIGTILDGAAIDVADLRDGVNDTLRVIVEGGPSNNENAEVALRFSRSTFPDTSEPTFAQDGPRRALLATDAGFADALASGALQGNTVADGRPLLLTATDELYPEVVAELERLDVTEVGILGGIAAIDQSVEDELVAAGYTVVRYAGPSRLETAIEAARIEYPSATTGILARAFPAAGGDDTQAFADSLAAGAWAADEGWPLLFTQTEVLSTSTSSYLDQSTIETLYVVGGEAAINETVLDAVRALGIEVIRVAGGTRFDTALEIAGQRGYTDERDAERVMVLDGTAPDAWAAGFAGAAHSAIHGAPVVLGVEDQIVPQTAAFLDPPSSFAVDVDDVDGYVLVCGIAPERCTESRSLLGLPDLADVVEPEGSYPQGGTVPFELSGTYSASGYETLLDCDGEQALVTGGAVSGSTTISVDVPADHPAGACLVKVKLVYANGSEQLAVADVEVTEVP</sequence>
<dbReference type="Gene3D" id="3.40.50.12090">
    <property type="match status" value="1"/>
</dbReference>
<dbReference type="Pfam" id="PF03160">
    <property type="entry name" value="Calx-beta"/>
    <property type="match status" value="1"/>
</dbReference>
<feature type="region of interest" description="Disordered" evidence="4">
    <location>
        <begin position="27"/>
        <end position="54"/>
    </location>
</feature>
<feature type="chain" id="PRO_5016693057" evidence="5">
    <location>
        <begin position="22"/>
        <end position="1101"/>
    </location>
</feature>
<keyword evidence="1 5" id="KW-0732">Signal</keyword>
<keyword evidence="3" id="KW-0106">Calcium</keyword>
<evidence type="ECO:0000256" key="3">
    <source>
        <dbReference type="ARBA" id="ARBA00022837"/>
    </source>
</evidence>
<dbReference type="GO" id="GO:0016020">
    <property type="term" value="C:membrane"/>
    <property type="evidence" value="ECO:0007669"/>
    <property type="project" value="InterPro"/>
</dbReference>
<dbReference type="SUPFAM" id="SSF141072">
    <property type="entry name" value="CalX-like"/>
    <property type="match status" value="1"/>
</dbReference>
<dbReference type="InterPro" id="IPR007253">
    <property type="entry name" value="Cell_wall-bd_2"/>
</dbReference>
<dbReference type="Gene3D" id="2.60.40.2030">
    <property type="match status" value="1"/>
</dbReference>
<dbReference type="AlphaFoldDB" id="A0A346XS21"/>
<dbReference type="InterPro" id="IPR003644">
    <property type="entry name" value="Calx_beta"/>
</dbReference>
<name>A0A346XS21_9ACTN</name>
<dbReference type="Pfam" id="PF04122">
    <property type="entry name" value="CW_binding_2"/>
    <property type="match status" value="2"/>
</dbReference>
<dbReference type="KEGG" id="euz:DVS28_a0311"/>
<proteinExistence type="predicted"/>
<dbReference type="PANTHER" id="PTHR30032:SF8">
    <property type="entry name" value="GERMINATION-SPECIFIC N-ACETYLMURAMOYL-L-ALANINE AMIDASE"/>
    <property type="match status" value="1"/>
</dbReference>
<dbReference type="SUPFAM" id="SSF82171">
    <property type="entry name" value="DPP6 N-terminal domain-like"/>
    <property type="match status" value="1"/>
</dbReference>
<keyword evidence="2" id="KW-0677">Repeat</keyword>
<dbReference type="GO" id="GO:0007154">
    <property type="term" value="P:cell communication"/>
    <property type="evidence" value="ECO:0007669"/>
    <property type="project" value="InterPro"/>
</dbReference>
<dbReference type="Proteomes" id="UP000264006">
    <property type="component" value="Chromosome"/>
</dbReference>
<dbReference type="InterPro" id="IPR038081">
    <property type="entry name" value="CalX-like_sf"/>
</dbReference>
<dbReference type="OrthoDB" id="5240813at2"/>
<evidence type="ECO:0000313" key="7">
    <source>
        <dbReference type="EMBL" id="AXV05018.1"/>
    </source>
</evidence>